<organism evidence="2 3">
    <name type="scientific">Dreissena polymorpha</name>
    <name type="common">Zebra mussel</name>
    <name type="synonym">Mytilus polymorpha</name>
    <dbReference type="NCBI Taxonomy" id="45954"/>
    <lineage>
        <taxon>Eukaryota</taxon>
        <taxon>Metazoa</taxon>
        <taxon>Spiralia</taxon>
        <taxon>Lophotrochozoa</taxon>
        <taxon>Mollusca</taxon>
        <taxon>Bivalvia</taxon>
        <taxon>Autobranchia</taxon>
        <taxon>Heteroconchia</taxon>
        <taxon>Euheterodonta</taxon>
        <taxon>Imparidentia</taxon>
        <taxon>Neoheterodontei</taxon>
        <taxon>Myida</taxon>
        <taxon>Dreissenoidea</taxon>
        <taxon>Dreissenidae</taxon>
        <taxon>Dreissena</taxon>
    </lineage>
</organism>
<evidence type="ECO:0000313" key="2">
    <source>
        <dbReference type="EMBL" id="KAH3740694.1"/>
    </source>
</evidence>
<proteinExistence type="predicted"/>
<reference evidence="2" key="1">
    <citation type="journal article" date="2019" name="bioRxiv">
        <title>The Genome of the Zebra Mussel, Dreissena polymorpha: A Resource for Invasive Species Research.</title>
        <authorList>
            <person name="McCartney M.A."/>
            <person name="Auch B."/>
            <person name="Kono T."/>
            <person name="Mallez S."/>
            <person name="Zhang Y."/>
            <person name="Obille A."/>
            <person name="Becker A."/>
            <person name="Abrahante J.E."/>
            <person name="Garbe J."/>
            <person name="Badalamenti J.P."/>
            <person name="Herman A."/>
            <person name="Mangelson H."/>
            <person name="Liachko I."/>
            <person name="Sullivan S."/>
            <person name="Sone E.D."/>
            <person name="Koren S."/>
            <person name="Silverstein K.A.T."/>
            <person name="Beckman K.B."/>
            <person name="Gohl D.M."/>
        </authorList>
    </citation>
    <scope>NUCLEOTIDE SEQUENCE</scope>
    <source>
        <strain evidence="2">Duluth1</strain>
        <tissue evidence="2">Whole animal</tissue>
    </source>
</reference>
<accession>A0A9D4I1D9</accession>
<keyword evidence="3" id="KW-1185">Reference proteome</keyword>
<evidence type="ECO:0000313" key="3">
    <source>
        <dbReference type="Proteomes" id="UP000828390"/>
    </source>
</evidence>
<name>A0A9D4I1D9_DREPO</name>
<reference evidence="2" key="2">
    <citation type="submission" date="2020-11" db="EMBL/GenBank/DDBJ databases">
        <authorList>
            <person name="McCartney M.A."/>
            <person name="Auch B."/>
            <person name="Kono T."/>
            <person name="Mallez S."/>
            <person name="Becker A."/>
            <person name="Gohl D.M."/>
            <person name="Silverstein K.A.T."/>
            <person name="Koren S."/>
            <person name="Bechman K.B."/>
            <person name="Herman A."/>
            <person name="Abrahante J.E."/>
            <person name="Garbe J."/>
        </authorList>
    </citation>
    <scope>NUCLEOTIDE SEQUENCE</scope>
    <source>
        <strain evidence="2">Duluth1</strain>
        <tissue evidence="2">Whole animal</tissue>
    </source>
</reference>
<keyword evidence="1" id="KW-1133">Transmembrane helix</keyword>
<evidence type="ECO:0000256" key="1">
    <source>
        <dbReference type="SAM" id="Phobius"/>
    </source>
</evidence>
<dbReference type="AlphaFoldDB" id="A0A9D4I1D9"/>
<keyword evidence="1" id="KW-0472">Membrane</keyword>
<protein>
    <submittedName>
        <fullName evidence="2">Uncharacterized protein</fullName>
    </submittedName>
</protein>
<gene>
    <name evidence="2" type="ORF">DPMN_047404</name>
</gene>
<dbReference type="EMBL" id="JAIWYP010000011">
    <property type="protein sequence ID" value="KAH3740694.1"/>
    <property type="molecule type" value="Genomic_DNA"/>
</dbReference>
<sequence>MSPLAKSEMTGNDDELALCIAVYGWVTAYGLVTWVTGYGWVTVYGYELVTVYGVSTSWLLYTESVRVGNCIRKRVRVGFCIRSDYEWVTVYGVSTSGLMYTDRVRVGYCIRSEYEWVSVYGSKALSANGTKEPRYGITGLNVDSYRTSNSILFTGRLVSYFKPYFVYRSTRIALQTLLCLRLSKRDTTETCEPFLFLIKRHATLRAGTAGTLSSRASYKLGSRDASGE</sequence>
<dbReference type="Proteomes" id="UP000828390">
    <property type="component" value="Unassembled WGS sequence"/>
</dbReference>
<keyword evidence="1" id="KW-0812">Transmembrane</keyword>
<comment type="caution">
    <text evidence="2">The sequence shown here is derived from an EMBL/GenBank/DDBJ whole genome shotgun (WGS) entry which is preliminary data.</text>
</comment>
<feature type="transmembrane region" description="Helical" evidence="1">
    <location>
        <begin position="16"/>
        <end position="37"/>
    </location>
</feature>